<dbReference type="EMBL" id="CAJRGZ010000030">
    <property type="protein sequence ID" value="CAG5185697.1"/>
    <property type="molecule type" value="Genomic_DNA"/>
</dbReference>
<evidence type="ECO:0000313" key="2">
    <source>
        <dbReference type="EMBL" id="CAG5185697.1"/>
    </source>
</evidence>
<dbReference type="AlphaFoldDB" id="A0A8J2N5I7"/>
<accession>A0A8J2N5I7</accession>
<sequence>MDGAITADKTLAKLRSKVLPLTLQYLHLRSCNKWTFALLQRINEVPVEDLRLKHVELSFEPSPKNLLIQCDATDLGRLDYSRLLTDLHRKGTKITFYTGSQEVQVDMRKELEALSCLTPTEVWRCSTTHAPFSVWHPEASKKRHLLKMGFRYFLRHADHHSQLLNSPTFNLESWMQSAFFHGIRNSKWDPQLQDSKMKVQTIGSSGWNDRALGKRALKRRLLPILNLDTYQFSLCIEQTLAPLPRESKFLGASFTTMDGMRAQPSDQHRDTAKKPRPHEKKKKKRLKQADCTKPASHTKTEVYDLEDDVERLRLGSANDPPEASQFSATLWAEVTWKLFLQPRTAKFVTESLEQFGDM</sequence>
<feature type="region of interest" description="Disordered" evidence="1">
    <location>
        <begin position="258"/>
        <end position="299"/>
    </location>
</feature>
<dbReference type="RefSeq" id="XP_043174955.1">
    <property type="nucleotide sequence ID" value="XM_043319020.1"/>
</dbReference>
<proteinExistence type="predicted"/>
<protein>
    <submittedName>
        <fullName evidence="2">Uncharacterized protein</fullName>
    </submittedName>
</protein>
<gene>
    <name evidence="2" type="ORF">ALTATR162_LOCUS11378</name>
</gene>
<dbReference type="Proteomes" id="UP000676310">
    <property type="component" value="Unassembled WGS sequence"/>
</dbReference>
<evidence type="ECO:0000256" key="1">
    <source>
        <dbReference type="SAM" id="MobiDB-lite"/>
    </source>
</evidence>
<keyword evidence="3" id="KW-1185">Reference proteome</keyword>
<reference evidence="2" key="1">
    <citation type="submission" date="2021-05" db="EMBL/GenBank/DDBJ databases">
        <authorList>
            <person name="Stam R."/>
        </authorList>
    </citation>
    <scope>NUCLEOTIDE SEQUENCE</scope>
    <source>
        <strain evidence="2">CS162</strain>
    </source>
</reference>
<organism evidence="2 3">
    <name type="scientific">Alternaria atra</name>
    <dbReference type="NCBI Taxonomy" id="119953"/>
    <lineage>
        <taxon>Eukaryota</taxon>
        <taxon>Fungi</taxon>
        <taxon>Dikarya</taxon>
        <taxon>Ascomycota</taxon>
        <taxon>Pezizomycotina</taxon>
        <taxon>Dothideomycetes</taxon>
        <taxon>Pleosporomycetidae</taxon>
        <taxon>Pleosporales</taxon>
        <taxon>Pleosporineae</taxon>
        <taxon>Pleosporaceae</taxon>
        <taxon>Alternaria</taxon>
        <taxon>Alternaria sect. Ulocladioides</taxon>
    </lineage>
</organism>
<comment type="caution">
    <text evidence="2">The sequence shown here is derived from an EMBL/GenBank/DDBJ whole genome shotgun (WGS) entry which is preliminary data.</text>
</comment>
<dbReference type="OrthoDB" id="3768945at2759"/>
<evidence type="ECO:0000313" key="3">
    <source>
        <dbReference type="Proteomes" id="UP000676310"/>
    </source>
</evidence>
<dbReference type="GeneID" id="67011643"/>
<name>A0A8J2N5I7_9PLEO</name>
<feature type="compositionally biased region" description="Basic residues" evidence="1">
    <location>
        <begin position="274"/>
        <end position="286"/>
    </location>
</feature>